<organism evidence="1 2">
    <name type="scientific">Yersinia rohdei</name>
    <dbReference type="NCBI Taxonomy" id="29485"/>
    <lineage>
        <taxon>Bacteria</taxon>
        <taxon>Pseudomonadati</taxon>
        <taxon>Pseudomonadota</taxon>
        <taxon>Gammaproteobacteria</taxon>
        <taxon>Enterobacterales</taxon>
        <taxon>Yersiniaceae</taxon>
        <taxon>Yersinia</taxon>
    </lineage>
</organism>
<dbReference type="RefSeq" id="WP_050535098.1">
    <property type="nucleotide sequence ID" value="NZ_CABIHW010000021.1"/>
</dbReference>
<dbReference type="OrthoDB" id="6478053at2"/>
<dbReference type="STRING" id="29485.CH64_2827"/>
<proteinExistence type="predicted"/>
<accession>A0A0U1HU77</accession>
<dbReference type="Proteomes" id="UP000042054">
    <property type="component" value="Unassembled WGS sequence"/>
</dbReference>
<dbReference type="EMBL" id="CTKE01000012">
    <property type="protein sequence ID" value="CQI91950.1"/>
    <property type="molecule type" value="Genomic_DNA"/>
</dbReference>
<dbReference type="Gene3D" id="2.60.40.2040">
    <property type="entry name" value="CFA/I fimbrial subunit E, pilin domain"/>
    <property type="match status" value="1"/>
</dbReference>
<sequence>MNIIKIAIISLFIPWQVNSAGIPVPLGNIDIKLEVTTLPRIEIEKPQGGWHTNINLNNSPDNTAIYQSEVPVIITLRQHTGFRISVKNPLILTRQTNNSGVPEITFSPAQVYWGENRTNLRQLSAIPEIFTVGKRATNLTSTDYILHISALAPSGRGSAGKYHGQLTLIFETNS</sequence>
<name>A0A0U1HU77_YERRO</name>
<gene>
    <name evidence="1" type="ORF">ERS008555_02526</name>
</gene>
<reference evidence="1 2" key="1">
    <citation type="submission" date="2015-03" db="EMBL/GenBank/DDBJ databases">
        <authorList>
            <person name="Murphy D."/>
        </authorList>
    </citation>
    <scope>NUCLEOTIDE SEQUENCE [LARGE SCALE GENOMIC DNA]</scope>
    <source>
        <strain evidence="1 2">68/02</strain>
    </source>
</reference>
<dbReference type="AlphaFoldDB" id="A0A0U1HU77"/>
<evidence type="ECO:0000313" key="1">
    <source>
        <dbReference type="EMBL" id="CQI91950.1"/>
    </source>
</evidence>
<protein>
    <submittedName>
        <fullName evidence="1">Alpha-related fimbriae minor subunit 2</fullName>
    </submittedName>
</protein>
<evidence type="ECO:0000313" key="2">
    <source>
        <dbReference type="Proteomes" id="UP000042054"/>
    </source>
</evidence>